<comment type="caution">
    <text evidence="7">The sequence shown here is derived from an EMBL/GenBank/DDBJ whole genome shotgun (WGS) entry which is preliminary data.</text>
</comment>
<dbReference type="InterPro" id="IPR046965">
    <property type="entry name" value="Cyclin_A/B-like"/>
</dbReference>
<name>A0ABQ8Y6F7_9EUKA</name>
<gene>
    <name evidence="7" type="ORF">M0813_24111</name>
</gene>
<dbReference type="Pfam" id="PF00134">
    <property type="entry name" value="Cyclin_N"/>
    <property type="match status" value="1"/>
</dbReference>
<organism evidence="7 8">
    <name type="scientific">Anaeramoeba flamelloides</name>
    <dbReference type="NCBI Taxonomy" id="1746091"/>
    <lineage>
        <taxon>Eukaryota</taxon>
        <taxon>Metamonada</taxon>
        <taxon>Anaeramoebidae</taxon>
        <taxon>Anaeramoeba</taxon>
    </lineage>
</organism>
<feature type="domain" description="Cyclin-like" evidence="5">
    <location>
        <begin position="224"/>
        <end position="308"/>
    </location>
</feature>
<dbReference type="InterPro" id="IPR006671">
    <property type="entry name" value="Cyclin_N"/>
</dbReference>
<evidence type="ECO:0000256" key="1">
    <source>
        <dbReference type="ARBA" id="ARBA00022618"/>
    </source>
</evidence>
<keyword evidence="3" id="KW-0131">Cell cycle</keyword>
<dbReference type="Proteomes" id="UP001150062">
    <property type="component" value="Unassembled WGS sequence"/>
</dbReference>
<dbReference type="SMART" id="SM00385">
    <property type="entry name" value="CYCLIN"/>
    <property type="match status" value="2"/>
</dbReference>
<dbReference type="InterPro" id="IPR013763">
    <property type="entry name" value="Cyclin-like_dom"/>
</dbReference>
<keyword evidence="8" id="KW-1185">Reference proteome</keyword>
<dbReference type="SUPFAM" id="SSF47954">
    <property type="entry name" value="Cyclin-like"/>
    <property type="match status" value="2"/>
</dbReference>
<dbReference type="EMBL" id="JAOAOG010000205">
    <property type="protein sequence ID" value="KAJ6240398.1"/>
    <property type="molecule type" value="Genomic_DNA"/>
</dbReference>
<dbReference type="InterPro" id="IPR004367">
    <property type="entry name" value="Cyclin_C-dom"/>
</dbReference>
<feature type="domain" description="Cyclin C-terminal" evidence="6">
    <location>
        <begin position="317"/>
        <end position="470"/>
    </location>
</feature>
<keyword evidence="1" id="KW-0132">Cell division</keyword>
<dbReference type="InterPro" id="IPR036915">
    <property type="entry name" value="Cyclin-like_sf"/>
</dbReference>
<dbReference type="PIRSF" id="PIRSF001771">
    <property type="entry name" value="Cyclin_A_B_D_E"/>
    <property type="match status" value="1"/>
</dbReference>
<evidence type="ECO:0000256" key="2">
    <source>
        <dbReference type="ARBA" id="ARBA00023127"/>
    </source>
</evidence>
<evidence type="ECO:0000313" key="8">
    <source>
        <dbReference type="Proteomes" id="UP001150062"/>
    </source>
</evidence>
<protein>
    <submittedName>
        <fullName evidence="7">Cyclin-a2-4</fullName>
    </submittedName>
</protein>
<dbReference type="CDD" id="cd20507">
    <property type="entry name" value="CYCLIN_CCNB1-like_rpt1"/>
    <property type="match status" value="1"/>
</dbReference>
<evidence type="ECO:0000256" key="4">
    <source>
        <dbReference type="RuleBase" id="RU000383"/>
    </source>
</evidence>
<dbReference type="InterPro" id="IPR039361">
    <property type="entry name" value="Cyclin"/>
</dbReference>
<evidence type="ECO:0000259" key="6">
    <source>
        <dbReference type="SMART" id="SM01332"/>
    </source>
</evidence>
<dbReference type="SMART" id="SM01332">
    <property type="entry name" value="Cyclin_C"/>
    <property type="match status" value="1"/>
</dbReference>
<feature type="domain" description="Cyclin-like" evidence="5">
    <location>
        <begin position="321"/>
        <end position="433"/>
    </location>
</feature>
<reference evidence="7" key="1">
    <citation type="submission" date="2022-08" db="EMBL/GenBank/DDBJ databases">
        <title>Novel sulfate-reducing endosymbionts in the free-living metamonad Anaeramoeba.</title>
        <authorList>
            <person name="Jerlstrom-Hultqvist J."/>
            <person name="Cepicka I."/>
            <person name="Gallot-Lavallee L."/>
            <person name="Salas-Leiva D."/>
            <person name="Curtis B.A."/>
            <person name="Zahonova K."/>
            <person name="Pipaliya S."/>
            <person name="Dacks J."/>
            <person name="Roger A.J."/>
        </authorList>
    </citation>
    <scope>NUCLEOTIDE SEQUENCE</scope>
    <source>
        <strain evidence="7">Schooner1</strain>
    </source>
</reference>
<comment type="similarity">
    <text evidence="4">Belongs to the cyclin family.</text>
</comment>
<proteinExistence type="inferred from homology"/>
<evidence type="ECO:0000259" key="5">
    <source>
        <dbReference type="SMART" id="SM00385"/>
    </source>
</evidence>
<dbReference type="Pfam" id="PF02984">
    <property type="entry name" value="Cyclin_C"/>
    <property type="match status" value="1"/>
</dbReference>
<evidence type="ECO:0000256" key="3">
    <source>
        <dbReference type="ARBA" id="ARBA00023306"/>
    </source>
</evidence>
<sequence length="472" mass="54668">MIGYLPTNTFSNRNRNENENENQFNYISENRMKGKSFLVSQNNNNKNVLKRGKSGKQGFGYGKERSVLGKITNQSQKPILQKRSKSTKLGLSSKQDQPQNVRIRKTSNNQVNGDTRIFKKSRKNERLLKKKQKSKLSHKSGLKKTLSIKVLNQQQQQQEKQKKKSKPKIYDIDKPFGKNPQYVTEFVQDIYHNKKLKEIEQMTPLDFLSAQNRVTDEMRGILFDWLCGVHLKFELKTEVLYLTCKIVDKFLAKRNVPVKLLQLIGITAMLIASKYEEIYPPEVNDFVYISDKTYSKKEILQAESLILNMLGFRVTFVSPYSFISRYLKAAAISAHFSNSQYLKLKLLANYYLELTIPRIEMIKFKPSQLASAAIFLALKTLKSKNTNSTSLKKKKVSQMQFIKNNKKYWTPTLQHYTNFKLIELYDAIKGIHKIISEISSYDITDTDAPLTTRRKYQHSSFGSVSNITLCNL</sequence>
<evidence type="ECO:0000313" key="7">
    <source>
        <dbReference type="EMBL" id="KAJ6240398.1"/>
    </source>
</evidence>
<dbReference type="Gene3D" id="1.10.472.10">
    <property type="entry name" value="Cyclin-like"/>
    <property type="match status" value="2"/>
</dbReference>
<accession>A0ABQ8Y6F7</accession>
<dbReference type="PANTHER" id="PTHR10177">
    <property type="entry name" value="CYCLINS"/>
    <property type="match status" value="1"/>
</dbReference>
<keyword evidence="2 4" id="KW-0195">Cyclin</keyword>